<proteinExistence type="predicted"/>
<protein>
    <submittedName>
        <fullName evidence="1">Uncharacterized protein</fullName>
    </submittedName>
</protein>
<dbReference type="EMBL" id="JACHGO010000006">
    <property type="protein sequence ID" value="MBB5144167.1"/>
    <property type="molecule type" value="Genomic_DNA"/>
</dbReference>
<organism evidence="1 2">
    <name type="scientific">Desulfovibrio intestinalis</name>
    <dbReference type="NCBI Taxonomy" id="58621"/>
    <lineage>
        <taxon>Bacteria</taxon>
        <taxon>Pseudomonadati</taxon>
        <taxon>Thermodesulfobacteriota</taxon>
        <taxon>Desulfovibrionia</taxon>
        <taxon>Desulfovibrionales</taxon>
        <taxon>Desulfovibrionaceae</taxon>
        <taxon>Desulfovibrio</taxon>
    </lineage>
</organism>
<gene>
    <name evidence="1" type="ORF">HNQ38_002275</name>
</gene>
<evidence type="ECO:0000313" key="2">
    <source>
        <dbReference type="Proteomes" id="UP000539075"/>
    </source>
</evidence>
<accession>A0A7W8FHS7</accession>
<sequence>MLHCSSLCCSKRRIKIARSYAKILPKEPLALSVSRQQRTPPKGVRMAIRLHVTCGVVPVLASSVISCDTTLEASAVVLFCSVRLVRQGSDKPGGHLPTQPLSLSALQCSASVDSIMPEPSGVQLQRFRLKNFTKICLLVRLGAQKLYPNSGTIFCCSVRHSIIDWRVECEI</sequence>
<evidence type="ECO:0000313" key="1">
    <source>
        <dbReference type="EMBL" id="MBB5144167.1"/>
    </source>
</evidence>
<comment type="caution">
    <text evidence="1">The sequence shown here is derived from an EMBL/GenBank/DDBJ whole genome shotgun (WGS) entry which is preliminary data.</text>
</comment>
<name>A0A7W8FHS7_9BACT</name>
<dbReference type="AlphaFoldDB" id="A0A7W8FHS7"/>
<dbReference type="Proteomes" id="UP000539075">
    <property type="component" value="Unassembled WGS sequence"/>
</dbReference>
<reference evidence="1 2" key="1">
    <citation type="submission" date="2020-08" db="EMBL/GenBank/DDBJ databases">
        <title>Genomic Encyclopedia of Type Strains, Phase IV (KMG-IV): sequencing the most valuable type-strain genomes for metagenomic binning, comparative biology and taxonomic classification.</title>
        <authorList>
            <person name="Goeker M."/>
        </authorList>
    </citation>
    <scope>NUCLEOTIDE SEQUENCE [LARGE SCALE GENOMIC DNA]</scope>
    <source>
        <strain evidence="1 2">DSM 11275</strain>
    </source>
</reference>
<keyword evidence="2" id="KW-1185">Reference proteome</keyword>